<accession>A0AAV0ZW87</accession>
<name>A0AAV0ZW87_VICFA</name>
<dbReference type="AlphaFoldDB" id="A0AAV0ZW87"/>
<proteinExistence type="predicted"/>
<keyword evidence="2" id="KW-1185">Reference proteome</keyword>
<reference evidence="1 2" key="1">
    <citation type="submission" date="2023-01" db="EMBL/GenBank/DDBJ databases">
        <authorList>
            <person name="Kreplak J."/>
        </authorList>
    </citation>
    <scope>NUCLEOTIDE SEQUENCE [LARGE SCALE GENOMIC DNA]</scope>
</reference>
<protein>
    <submittedName>
        <fullName evidence="1">Uncharacterized protein</fullName>
    </submittedName>
</protein>
<evidence type="ECO:0000313" key="2">
    <source>
        <dbReference type="Proteomes" id="UP001157006"/>
    </source>
</evidence>
<organism evidence="1 2">
    <name type="scientific">Vicia faba</name>
    <name type="common">Broad bean</name>
    <name type="synonym">Faba vulgaris</name>
    <dbReference type="NCBI Taxonomy" id="3906"/>
    <lineage>
        <taxon>Eukaryota</taxon>
        <taxon>Viridiplantae</taxon>
        <taxon>Streptophyta</taxon>
        <taxon>Embryophyta</taxon>
        <taxon>Tracheophyta</taxon>
        <taxon>Spermatophyta</taxon>
        <taxon>Magnoliopsida</taxon>
        <taxon>eudicotyledons</taxon>
        <taxon>Gunneridae</taxon>
        <taxon>Pentapetalae</taxon>
        <taxon>rosids</taxon>
        <taxon>fabids</taxon>
        <taxon>Fabales</taxon>
        <taxon>Fabaceae</taxon>
        <taxon>Papilionoideae</taxon>
        <taxon>50 kb inversion clade</taxon>
        <taxon>NPAAA clade</taxon>
        <taxon>Hologalegina</taxon>
        <taxon>IRL clade</taxon>
        <taxon>Fabeae</taxon>
        <taxon>Vicia</taxon>
    </lineage>
</organism>
<evidence type="ECO:0000313" key="1">
    <source>
        <dbReference type="EMBL" id="CAI8602221.1"/>
    </source>
</evidence>
<sequence length="234" mass="27613">MARPFDNICDINEQKDLWKLAVRIQHMWTIVRYCLARMDTKLRFKIVWDREAAKLLKTSAAQLHSIMIEVNSLLSQRFDDFRCVLLWACFCRFRVALVAFDNSNNRGLQVDGEHSCADTVECSDELRCKQLTSEMHLRADDCFLSNWLDFKIFEREASIVLIPPWKDTSTIDLCKLLKDNLQMDEVKMRILFDKETCMSHIWLMVFRDSIYIENVVISLIESVKLQKRHILKDA</sequence>
<dbReference type="Proteomes" id="UP001157006">
    <property type="component" value="Chromosome 3"/>
</dbReference>
<dbReference type="EMBL" id="OX451738">
    <property type="protein sequence ID" value="CAI8602221.1"/>
    <property type="molecule type" value="Genomic_DNA"/>
</dbReference>
<gene>
    <name evidence="1" type="ORF">VFH_III030240</name>
</gene>